<dbReference type="PaxDb" id="55529-EKX37898"/>
<sequence length="282" mass="31875">MEGLSPLGVVMGMAGARMPLSEEVSVTMAFQRMMISSSYKHLRAVVCVSILLQSIFLLTFVDQWTPRRIVLLDVGLGLGGLLRIVLHHLERRKGEMKEQPNAAPRSNKETEETNIERALIMWSWSSVLYISPAIYAMLRQGGGRTQVEMIVTSLGLNLVWVSMVVQILLPASVSPRHQRMVQWTHYFGGYLGAYGHYYKAHDWILAWGPLLVGMLLFSDRSPLVKVCYGDGAEGSRKWDGRRWREFAVEIGYALLPHEQQKALPLRRDNPSTVRPLPSAFLQ</sequence>
<dbReference type="EnsemblProtists" id="EKX37898">
    <property type="protein sequence ID" value="EKX37898"/>
    <property type="gene ID" value="GUITHDRAFT_115872"/>
</dbReference>
<evidence type="ECO:0000313" key="2">
    <source>
        <dbReference type="EMBL" id="EKX37898.1"/>
    </source>
</evidence>
<keyword evidence="1" id="KW-1133">Transmembrane helix</keyword>
<dbReference type="GeneID" id="17294686"/>
<feature type="transmembrane region" description="Helical" evidence="1">
    <location>
        <begin position="118"/>
        <end position="138"/>
    </location>
</feature>
<feature type="transmembrane region" description="Helical" evidence="1">
    <location>
        <begin position="42"/>
        <end position="61"/>
    </location>
</feature>
<dbReference type="EMBL" id="JH993053">
    <property type="protein sequence ID" value="EKX37898.1"/>
    <property type="molecule type" value="Genomic_DNA"/>
</dbReference>
<keyword evidence="4" id="KW-1185">Reference proteome</keyword>
<keyword evidence="1" id="KW-0812">Transmembrane</keyword>
<reference evidence="3" key="3">
    <citation type="submission" date="2016-03" db="UniProtKB">
        <authorList>
            <consortium name="EnsemblProtists"/>
        </authorList>
    </citation>
    <scope>IDENTIFICATION</scope>
</reference>
<proteinExistence type="predicted"/>
<organism evidence="2">
    <name type="scientific">Guillardia theta (strain CCMP2712)</name>
    <name type="common">Cryptophyte</name>
    <dbReference type="NCBI Taxonomy" id="905079"/>
    <lineage>
        <taxon>Eukaryota</taxon>
        <taxon>Cryptophyceae</taxon>
        <taxon>Pyrenomonadales</taxon>
        <taxon>Geminigeraceae</taxon>
        <taxon>Guillardia</taxon>
    </lineage>
</organism>
<dbReference type="Proteomes" id="UP000011087">
    <property type="component" value="Unassembled WGS sequence"/>
</dbReference>
<feature type="transmembrane region" description="Helical" evidence="1">
    <location>
        <begin position="67"/>
        <end position="86"/>
    </location>
</feature>
<evidence type="ECO:0000313" key="3">
    <source>
        <dbReference type="EnsemblProtists" id="EKX37898"/>
    </source>
</evidence>
<accession>L1INR5</accession>
<dbReference type="RefSeq" id="XP_005824878.1">
    <property type="nucleotide sequence ID" value="XM_005824821.1"/>
</dbReference>
<evidence type="ECO:0000256" key="1">
    <source>
        <dbReference type="SAM" id="Phobius"/>
    </source>
</evidence>
<reference evidence="2 4" key="1">
    <citation type="journal article" date="2012" name="Nature">
        <title>Algal genomes reveal evolutionary mosaicism and the fate of nucleomorphs.</title>
        <authorList>
            <consortium name="DOE Joint Genome Institute"/>
            <person name="Curtis B.A."/>
            <person name="Tanifuji G."/>
            <person name="Burki F."/>
            <person name="Gruber A."/>
            <person name="Irimia M."/>
            <person name="Maruyama S."/>
            <person name="Arias M.C."/>
            <person name="Ball S.G."/>
            <person name="Gile G.H."/>
            <person name="Hirakawa Y."/>
            <person name="Hopkins J.F."/>
            <person name="Kuo A."/>
            <person name="Rensing S.A."/>
            <person name="Schmutz J."/>
            <person name="Symeonidi A."/>
            <person name="Elias M."/>
            <person name="Eveleigh R.J."/>
            <person name="Herman E.K."/>
            <person name="Klute M.J."/>
            <person name="Nakayama T."/>
            <person name="Obornik M."/>
            <person name="Reyes-Prieto A."/>
            <person name="Armbrust E.V."/>
            <person name="Aves S.J."/>
            <person name="Beiko R.G."/>
            <person name="Coutinho P."/>
            <person name="Dacks J.B."/>
            <person name="Durnford D.G."/>
            <person name="Fast N.M."/>
            <person name="Green B.R."/>
            <person name="Grisdale C.J."/>
            <person name="Hempel F."/>
            <person name="Henrissat B."/>
            <person name="Hoppner M.P."/>
            <person name="Ishida K."/>
            <person name="Kim E."/>
            <person name="Koreny L."/>
            <person name="Kroth P.G."/>
            <person name="Liu Y."/>
            <person name="Malik S.B."/>
            <person name="Maier U.G."/>
            <person name="McRose D."/>
            <person name="Mock T."/>
            <person name="Neilson J.A."/>
            <person name="Onodera N.T."/>
            <person name="Poole A.M."/>
            <person name="Pritham E.J."/>
            <person name="Richards T.A."/>
            <person name="Rocap G."/>
            <person name="Roy S.W."/>
            <person name="Sarai C."/>
            <person name="Schaack S."/>
            <person name="Shirato S."/>
            <person name="Slamovits C.H."/>
            <person name="Spencer D.F."/>
            <person name="Suzuki S."/>
            <person name="Worden A.Z."/>
            <person name="Zauner S."/>
            <person name="Barry K."/>
            <person name="Bell C."/>
            <person name="Bharti A.K."/>
            <person name="Crow J.A."/>
            <person name="Grimwood J."/>
            <person name="Kramer R."/>
            <person name="Lindquist E."/>
            <person name="Lucas S."/>
            <person name="Salamov A."/>
            <person name="McFadden G.I."/>
            <person name="Lane C.E."/>
            <person name="Keeling P.J."/>
            <person name="Gray M.W."/>
            <person name="Grigoriev I.V."/>
            <person name="Archibald J.M."/>
        </authorList>
    </citation>
    <scope>NUCLEOTIDE SEQUENCE</scope>
    <source>
        <strain evidence="2 4">CCMP2712</strain>
    </source>
</reference>
<protein>
    <submittedName>
        <fullName evidence="2 3">Uncharacterized protein</fullName>
    </submittedName>
</protein>
<name>L1INR5_GUITC</name>
<keyword evidence="1" id="KW-0472">Membrane</keyword>
<dbReference type="HOGENOM" id="CLU_988499_0_0_1"/>
<feature type="transmembrane region" description="Helical" evidence="1">
    <location>
        <begin position="150"/>
        <end position="169"/>
    </location>
</feature>
<reference evidence="4" key="2">
    <citation type="submission" date="2012-11" db="EMBL/GenBank/DDBJ databases">
        <authorList>
            <person name="Kuo A."/>
            <person name="Curtis B.A."/>
            <person name="Tanifuji G."/>
            <person name="Burki F."/>
            <person name="Gruber A."/>
            <person name="Irimia M."/>
            <person name="Maruyama S."/>
            <person name="Arias M.C."/>
            <person name="Ball S.G."/>
            <person name="Gile G.H."/>
            <person name="Hirakawa Y."/>
            <person name="Hopkins J.F."/>
            <person name="Rensing S.A."/>
            <person name="Schmutz J."/>
            <person name="Symeonidi A."/>
            <person name="Elias M."/>
            <person name="Eveleigh R.J."/>
            <person name="Herman E.K."/>
            <person name="Klute M.J."/>
            <person name="Nakayama T."/>
            <person name="Obornik M."/>
            <person name="Reyes-Prieto A."/>
            <person name="Armbrust E.V."/>
            <person name="Aves S.J."/>
            <person name="Beiko R.G."/>
            <person name="Coutinho P."/>
            <person name="Dacks J.B."/>
            <person name="Durnford D.G."/>
            <person name="Fast N.M."/>
            <person name="Green B.R."/>
            <person name="Grisdale C."/>
            <person name="Hempe F."/>
            <person name="Henrissat B."/>
            <person name="Hoppner M.P."/>
            <person name="Ishida K.-I."/>
            <person name="Kim E."/>
            <person name="Koreny L."/>
            <person name="Kroth P.G."/>
            <person name="Liu Y."/>
            <person name="Malik S.-B."/>
            <person name="Maier U.G."/>
            <person name="McRose D."/>
            <person name="Mock T."/>
            <person name="Neilson J.A."/>
            <person name="Onodera N.T."/>
            <person name="Poole A.M."/>
            <person name="Pritham E.J."/>
            <person name="Richards T.A."/>
            <person name="Rocap G."/>
            <person name="Roy S.W."/>
            <person name="Sarai C."/>
            <person name="Schaack S."/>
            <person name="Shirato S."/>
            <person name="Slamovits C.H."/>
            <person name="Spencer D.F."/>
            <person name="Suzuki S."/>
            <person name="Worden A.Z."/>
            <person name="Zauner S."/>
            <person name="Barry K."/>
            <person name="Bell C."/>
            <person name="Bharti A.K."/>
            <person name="Crow J.A."/>
            <person name="Grimwood J."/>
            <person name="Kramer R."/>
            <person name="Lindquist E."/>
            <person name="Lucas S."/>
            <person name="Salamov A."/>
            <person name="McFadden G.I."/>
            <person name="Lane C.E."/>
            <person name="Keeling P.J."/>
            <person name="Gray M.W."/>
            <person name="Grigoriev I.V."/>
            <person name="Archibald J.M."/>
        </authorList>
    </citation>
    <scope>NUCLEOTIDE SEQUENCE</scope>
    <source>
        <strain evidence="4">CCMP2712</strain>
    </source>
</reference>
<gene>
    <name evidence="2" type="ORF">GUITHDRAFT_115872</name>
</gene>
<dbReference type="AlphaFoldDB" id="L1INR5"/>
<dbReference type="KEGG" id="gtt:GUITHDRAFT_115872"/>
<evidence type="ECO:0000313" key="4">
    <source>
        <dbReference type="Proteomes" id="UP000011087"/>
    </source>
</evidence>